<dbReference type="Proteomes" id="UP001162992">
    <property type="component" value="Chromosome 16"/>
</dbReference>
<sequence>MMPQSTRACGSVHPCVSLLLWLIIFFRRLSVCQILPPPAHFCNESCDSLSVPYPFGIRSGCGLEQFKLFCVDNHNLKLALGSHMYKVLNFTTDSIIIDPLISHCGDPNFDDFTYQSSNSYRISSRNYLVMYSCRNMTSNSCSFREYTFPKYVCNLTPECCYDLHNNVSDASSFNLSSVGCSSFASWITDFFQPDNQSQLTVHVEYGMELNWAIPGNCSTDVCQNNARCVDSRVLPGYNCLCEDGFVGNPYEDHTGCHPVMCDSETMVGCLCPDGKKMGVNGCKSEENTTRRAIFVAGIIAGATIFTGAIIAGALLRRRNAVVSERRCGVDMKQLALLLSSNGSANNVIMFSYKDLDKATKGFAASEILGHGAHGTVYAGKLQDGRPVAVKKINNVSPQGVEQVLNEVMVLSTVRHHNLVLLYGCCLEVQDPLLVYEFVPNGTLSQHLQQERGKALDWYTRITIATEAAQGLAYLHSEVSPPIYHRDVKSSNILLDFKYNTKVADFGLSKLVLTEGSHISTVPQGTPGYLDPEYHQNFHLSDKSDVYSFGVVLIEIITAMKVVDFSREQREVNLAALALSKISSGTLKEIIDPFLDANSHPLIMCLVQRVAELAFRCLSYDKDARPTMVEVVEDLEQIRLASTALAAQSPVWNMTAFSLDDVSEHCC</sequence>
<organism evidence="1 2">
    <name type="scientific">Diphasiastrum complanatum</name>
    <name type="common">Issler's clubmoss</name>
    <name type="synonym">Lycopodium complanatum</name>
    <dbReference type="NCBI Taxonomy" id="34168"/>
    <lineage>
        <taxon>Eukaryota</taxon>
        <taxon>Viridiplantae</taxon>
        <taxon>Streptophyta</taxon>
        <taxon>Embryophyta</taxon>
        <taxon>Tracheophyta</taxon>
        <taxon>Lycopodiopsida</taxon>
        <taxon>Lycopodiales</taxon>
        <taxon>Lycopodiaceae</taxon>
        <taxon>Lycopodioideae</taxon>
        <taxon>Diphasiastrum</taxon>
    </lineage>
</organism>
<proteinExistence type="predicted"/>
<gene>
    <name evidence="1" type="ORF">O6H91_16G035800</name>
</gene>
<dbReference type="EMBL" id="CM055107">
    <property type="protein sequence ID" value="KAJ7527082.1"/>
    <property type="molecule type" value="Genomic_DNA"/>
</dbReference>
<accession>A0ACC2BBC7</accession>
<keyword evidence="2" id="KW-1185">Reference proteome</keyword>
<evidence type="ECO:0000313" key="1">
    <source>
        <dbReference type="EMBL" id="KAJ7527082.1"/>
    </source>
</evidence>
<protein>
    <submittedName>
        <fullName evidence="1">Uncharacterized protein</fullName>
    </submittedName>
</protein>
<comment type="caution">
    <text evidence="1">The sequence shown here is derived from an EMBL/GenBank/DDBJ whole genome shotgun (WGS) entry which is preliminary data.</text>
</comment>
<name>A0ACC2BBC7_DIPCM</name>
<evidence type="ECO:0000313" key="2">
    <source>
        <dbReference type="Proteomes" id="UP001162992"/>
    </source>
</evidence>
<reference evidence="2" key="1">
    <citation type="journal article" date="2024" name="Proc. Natl. Acad. Sci. U.S.A.">
        <title>Extraordinary preservation of gene collinearity over three hundred million years revealed in homosporous lycophytes.</title>
        <authorList>
            <person name="Li C."/>
            <person name="Wickell D."/>
            <person name="Kuo L.Y."/>
            <person name="Chen X."/>
            <person name="Nie B."/>
            <person name="Liao X."/>
            <person name="Peng D."/>
            <person name="Ji J."/>
            <person name="Jenkins J."/>
            <person name="Williams M."/>
            <person name="Shu S."/>
            <person name="Plott C."/>
            <person name="Barry K."/>
            <person name="Rajasekar S."/>
            <person name="Grimwood J."/>
            <person name="Han X."/>
            <person name="Sun S."/>
            <person name="Hou Z."/>
            <person name="He W."/>
            <person name="Dai G."/>
            <person name="Sun C."/>
            <person name="Schmutz J."/>
            <person name="Leebens-Mack J.H."/>
            <person name="Li F.W."/>
            <person name="Wang L."/>
        </authorList>
    </citation>
    <scope>NUCLEOTIDE SEQUENCE [LARGE SCALE GENOMIC DNA]</scope>
    <source>
        <strain evidence="2">cv. PW_Plant_1</strain>
    </source>
</reference>